<comment type="caution">
    <text evidence="2">The sequence shown here is derived from an EMBL/GenBank/DDBJ whole genome shotgun (WGS) entry which is preliminary data.</text>
</comment>
<sequence>MFGYGSPTGSTSSSYSSSYSSYSSFSSATASPMDIKPSPFSSRGPDASCAFPSWPRRSTLSDDDDCYEERVSSYLSDEDLLFTPETYEDDTCSNGSASPTHSPQLQQFPSEAALLEMQRQKLAYQREMMKVVIAEKEQRRRQAAKRRAGSASKKSKGSKVSAMTPISE</sequence>
<proteinExistence type="predicted"/>
<dbReference type="AlphaFoldDB" id="A0AAV9HG83"/>
<name>A0AAV9HG83_9PEZI</name>
<feature type="region of interest" description="Disordered" evidence="1">
    <location>
        <begin position="135"/>
        <end position="168"/>
    </location>
</feature>
<accession>A0AAV9HG83</accession>
<gene>
    <name evidence="2" type="ORF">QBC42DRAFT_17158</name>
</gene>
<dbReference type="EMBL" id="MU865055">
    <property type="protein sequence ID" value="KAK4458810.1"/>
    <property type="molecule type" value="Genomic_DNA"/>
</dbReference>
<feature type="compositionally biased region" description="Polar residues" evidence="1">
    <location>
        <begin position="92"/>
        <end position="104"/>
    </location>
</feature>
<evidence type="ECO:0000256" key="1">
    <source>
        <dbReference type="SAM" id="MobiDB-lite"/>
    </source>
</evidence>
<feature type="compositionally biased region" description="Low complexity" evidence="1">
    <location>
        <begin position="1"/>
        <end position="32"/>
    </location>
</feature>
<reference evidence="2" key="2">
    <citation type="submission" date="2023-06" db="EMBL/GenBank/DDBJ databases">
        <authorList>
            <consortium name="Lawrence Berkeley National Laboratory"/>
            <person name="Mondo S.J."/>
            <person name="Hensen N."/>
            <person name="Bonometti L."/>
            <person name="Westerberg I."/>
            <person name="Brannstrom I.O."/>
            <person name="Guillou S."/>
            <person name="Cros-Aarteil S."/>
            <person name="Calhoun S."/>
            <person name="Haridas S."/>
            <person name="Kuo A."/>
            <person name="Pangilinan J."/>
            <person name="Riley R."/>
            <person name="Labutti K."/>
            <person name="Andreopoulos B."/>
            <person name="Lipzen A."/>
            <person name="Chen C."/>
            <person name="Yanf M."/>
            <person name="Daum C."/>
            <person name="Ng V."/>
            <person name="Clum A."/>
            <person name="Steindorff A."/>
            <person name="Ohm R."/>
            <person name="Martin F."/>
            <person name="Silar P."/>
            <person name="Natvig D."/>
            <person name="Lalanne C."/>
            <person name="Gautier V."/>
            <person name="Ament-Velasquez S.L."/>
            <person name="Kruys A."/>
            <person name="Hutchinson M.I."/>
            <person name="Powell A.J."/>
            <person name="Barry K."/>
            <person name="Miller A.N."/>
            <person name="Grigoriev I.V."/>
            <person name="Debuchy R."/>
            <person name="Gladieux P."/>
            <person name="Thoren M.H."/>
            <person name="Johannesson H."/>
        </authorList>
    </citation>
    <scope>NUCLEOTIDE SEQUENCE</scope>
    <source>
        <strain evidence="2">PSN324</strain>
    </source>
</reference>
<dbReference type="Proteomes" id="UP001321749">
    <property type="component" value="Unassembled WGS sequence"/>
</dbReference>
<protein>
    <submittedName>
        <fullName evidence="2">Uncharacterized protein</fullName>
    </submittedName>
</protein>
<feature type="region of interest" description="Disordered" evidence="1">
    <location>
        <begin position="85"/>
        <end position="104"/>
    </location>
</feature>
<evidence type="ECO:0000313" key="3">
    <source>
        <dbReference type="Proteomes" id="UP001321749"/>
    </source>
</evidence>
<organism evidence="2 3">
    <name type="scientific">Cladorrhinum samala</name>
    <dbReference type="NCBI Taxonomy" id="585594"/>
    <lineage>
        <taxon>Eukaryota</taxon>
        <taxon>Fungi</taxon>
        <taxon>Dikarya</taxon>
        <taxon>Ascomycota</taxon>
        <taxon>Pezizomycotina</taxon>
        <taxon>Sordariomycetes</taxon>
        <taxon>Sordariomycetidae</taxon>
        <taxon>Sordariales</taxon>
        <taxon>Podosporaceae</taxon>
        <taxon>Cladorrhinum</taxon>
    </lineage>
</organism>
<reference evidence="2" key="1">
    <citation type="journal article" date="2023" name="Mol. Phylogenet. Evol.">
        <title>Genome-scale phylogeny and comparative genomics of the fungal order Sordariales.</title>
        <authorList>
            <person name="Hensen N."/>
            <person name="Bonometti L."/>
            <person name="Westerberg I."/>
            <person name="Brannstrom I.O."/>
            <person name="Guillou S."/>
            <person name="Cros-Aarteil S."/>
            <person name="Calhoun S."/>
            <person name="Haridas S."/>
            <person name="Kuo A."/>
            <person name="Mondo S."/>
            <person name="Pangilinan J."/>
            <person name="Riley R."/>
            <person name="LaButti K."/>
            <person name="Andreopoulos B."/>
            <person name="Lipzen A."/>
            <person name="Chen C."/>
            <person name="Yan M."/>
            <person name="Daum C."/>
            <person name="Ng V."/>
            <person name="Clum A."/>
            <person name="Steindorff A."/>
            <person name="Ohm R.A."/>
            <person name="Martin F."/>
            <person name="Silar P."/>
            <person name="Natvig D.O."/>
            <person name="Lalanne C."/>
            <person name="Gautier V."/>
            <person name="Ament-Velasquez S.L."/>
            <person name="Kruys A."/>
            <person name="Hutchinson M.I."/>
            <person name="Powell A.J."/>
            <person name="Barry K."/>
            <person name="Miller A.N."/>
            <person name="Grigoriev I.V."/>
            <person name="Debuchy R."/>
            <person name="Gladieux P."/>
            <person name="Hiltunen Thoren M."/>
            <person name="Johannesson H."/>
        </authorList>
    </citation>
    <scope>NUCLEOTIDE SEQUENCE</scope>
    <source>
        <strain evidence="2">PSN324</strain>
    </source>
</reference>
<feature type="compositionally biased region" description="Basic residues" evidence="1">
    <location>
        <begin position="141"/>
        <end position="157"/>
    </location>
</feature>
<feature type="region of interest" description="Disordered" evidence="1">
    <location>
        <begin position="1"/>
        <end position="65"/>
    </location>
</feature>
<keyword evidence="3" id="KW-1185">Reference proteome</keyword>
<evidence type="ECO:0000313" key="2">
    <source>
        <dbReference type="EMBL" id="KAK4458810.1"/>
    </source>
</evidence>